<dbReference type="eggNOG" id="COG0657">
    <property type="taxonomic scope" value="Bacteria"/>
</dbReference>
<dbReference type="EMBL" id="JGZI01000001">
    <property type="protein sequence ID" value="KFI84843.1"/>
    <property type="molecule type" value="Genomic_DNA"/>
</dbReference>
<reference evidence="5 6" key="1">
    <citation type="submission" date="2014-03" db="EMBL/GenBank/DDBJ databases">
        <title>Genomics of Bifidobacteria.</title>
        <authorList>
            <person name="Ventura M."/>
            <person name="Milani C."/>
            <person name="Lugli G.A."/>
        </authorList>
    </citation>
    <scope>NUCLEOTIDE SEQUENCE [LARGE SCALE GENOMIC DNA]</scope>
    <source>
        <strain evidence="5 6">LMG 21775</strain>
    </source>
</reference>
<dbReference type="Pfam" id="PF20434">
    <property type="entry name" value="BD-FAE"/>
    <property type="match status" value="1"/>
</dbReference>
<name>A0A087CNJ3_9BIFI</name>
<dbReference type="PANTHER" id="PTHR48081">
    <property type="entry name" value="AB HYDROLASE SUPERFAMILY PROTEIN C4A8.06C"/>
    <property type="match status" value="1"/>
</dbReference>
<gene>
    <name evidence="5" type="ORF">BPSY_0030</name>
</gene>
<protein>
    <submittedName>
        <fullName evidence="5">Alpha/beta hydrolase domain protein</fullName>
    </submittedName>
</protein>
<feature type="active site" evidence="3">
    <location>
        <position position="159"/>
    </location>
</feature>
<dbReference type="Proteomes" id="UP000029050">
    <property type="component" value="Unassembled WGS sequence"/>
</dbReference>
<keyword evidence="6" id="KW-1185">Reference proteome</keyword>
<dbReference type="AlphaFoldDB" id="A0A087CNJ3"/>
<evidence type="ECO:0000313" key="5">
    <source>
        <dbReference type="EMBL" id="KFI84843.1"/>
    </source>
</evidence>
<dbReference type="GO" id="GO:0016787">
    <property type="term" value="F:hydrolase activity"/>
    <property type="evidence" value="ECO:0007669"/>
    <property type="project" value="UniProtKB-KW"/>
</dbReference>
<accession>A0A087CNJ3</accession>
<dbReference type="InterPro" id="IPR002168">
    <property type="entry name" value="Lipase_GDXG_HIS_AS"/>
</dbReference>
<dbReference type="InterPro" id="IPR033140">
    <property type="entry name" value="Lipase_GDXG_put_SER_AS"/>
</dbReference>
<evidence type="ECO:0000313" key="6">
    <source>
        <dbReference type="Proteomes" id="UP000029050"/>
    </source>
</evidence>
<evidence type="ECO:0000256" key="2">
    <source>
        <dbReference type="ARBA" id="ARBA00022801"/>
    </source>
</evidence>
<dbReference type="InterPro" id="IPR049492">
    <property type="entry name" value="BD-FAE-like_dom"/>
</dbReference>
<organism evidence="5 6">
    <name type="scientific">Bifidobacterium psychraerophilum</name>
    <dbReference type="NCBI Taxonomy" id="218140"/>
    <lineage>
        <taxon>Bacteria</taxon>
        <taxon>Bacillati</taxon>
        <taxon>Actinomycetota</taxon>
        <taxon>Actinomycetes</taxon>
        <taxon>Bifidobacteriales</taxon>
        <taxon>Bifidobacteriaceae</taxon>
        <taxon>Bifidobacterium</taxon>
    </lineage>
</organism>
<evidence type="ECO:0000256" key="3">
    <source>
        <dbReference type="PROSITE-ProRule" id="PRU10038"/>
    </source>
</evidence>
<comment type="caution">
    <text evidence="5">The sequence shown here is derived from an EMBL/GenBank/DDBJ whole genome shotgun (WGS) entry which is preliminary data.</text>
</comment>
<sequence>MLLAAVLALAILIAVAFNVSPWPSALLFRRAFTASNVTEPRGLAAMKSKVTVHRNLSYPSSYKRNDFDLYTPKQLSGSVPIIVWVHGGGFIAGDKSGVTSYATMLASEGYAVAAMNYDYAPDAQYPTPVIQVGEMITRIYQIAQSYGLDADRIIIAGDSAGAQIAAQFAALQTTPGYAQEAGIPKIALRKPLEAAVLFCGPYDVSKLSSIGSSWMAKAFVQSVGWSYLGSKHWEGTKAARMASVVDHLSEEFPRSYVVDGNYFSFPAHARALISGLKADGVSVSSTLYPDKPELPHEFQFDFSHPESYEVWKQTLEFLKS</sequence>
<feature type="domain" description="BD-FAE-like" evidence="4">
    <location>
        <begin position="68"/>
        <end position="261"/>
    </location>
</feature>
<dbReference type="InterPro" id="IPR050300">
    <property type="entry name" value="GDXG_lipolytic_enzyme"/>
</dbReference>
<evidence type="ECO:0000256" key="1">
    <source>
        <dbReference type="ARBA" id="ARBA00010515"/>
    </source>
</evidence>
<evidence type="ECO:0000259" key="4">
    <source>
        <dbReference type="Pfam" id="PF20434"/>
    </source>
</evidence>
<dbReference type="Gene3D" id="3.40.50.1820">
    <property type="entry name" value="alpha/beta hydrolase"/>
    <property type="match status" value="1"/>
</dbReference>
<dbReference type="PANTHER" id="PTHR48081:SF6">
    <property type="entry name" value="PEPTIDASE S9 PROLYL OLIGOPEPTIDASE CATALYTIC DOMAIN-CONTAINING PROTEIN"/>
    <property type="match status" value="1"/>
</dbReference>
<dbReference type="STRING" id="218140.BPSY_0030"/>
<proteinExistence type="inferred from homology"/>
<dbReference type="InterPro" id="IPR029058">
    <property type="entry name" value="AB_hydrolase_fold"/>
</dbReference>
<keyword evidence="2 5" id="KW-0378">Hydrolase</keyword>
<dbReference type="SUPFAM" id="SSF53474">
    <property type="entry name" value="alpha/beta-Hydrolases"/>
    <property type="match status" value="1"/>
</dbReference>
<dbReference type="PROSITE" id="PS01173">
    <property type="entry name" value="LIPASE_GDXG_HIS"/>
    <property type="match status" value="1"/>
</dbReference>
<dbReference type="PROSITE" id="PS01174">
    <property type="entry name" value="LIPASE_GDXG_SER"/>
    <property type="match status" value="1"/>
</dbReference>
<comment type="similarity">
    <text evidence="1">Belongs to the 'GDXG' lipolytic enzyme family.</text>
</comment>